<accession>A0A6V7WLV0</accession>
<dbReference type="EMBL" id="CAJEWN010000665">
    <property type="protein sequence ID" value="CAD2187979.1"/>
    <property type="molecule type" value="Genomic_DNA"/>
</dbReference>
<sequence length="86" mass="10045">MNEHKSLEEIYNELFGPDHDEDVVPASQGYVHHDPSFYEHHDLYSPDAQYEQDTLKAIEESGREMPRGRGGPLIRGKEKNKFVYIR</sequence>
<organism evidence="1 2">
    <name type="scientific">Meloidogyne enterolobii</name>
    <name type="common">Root-knot nematode worm</name>
    <name type="synonym">Meloidogyne mayaguensis</name>
    <dbReference type="NCBI Taxonomy" id="390850"/>
    <lineage>
        <taxon>Eukaryota</taxon>
        <taxon>Metazoa</taxon>
        <taxon>Ecdysozoa</taxon>
        <taxon>Nematoda</taxon>
        <taxon>Chromadorea</taxon>
        <taxon>Rhabditida</taxon>
        <taxon>Tylenchina</taxon>
        <taxon>Tylenchomorpha</taxon>
        <taxon>Tylenchoidea</taxon>
        <taxon>Meloidogynidae</taxon>
        <taxon>Meloidogyninae</taxon>
        <taxon>Meloidogyne</taxon>
    </lineage>
</organism>
<evidence type="ECO:0000313" key="1">
    <source>
        <dbReference type="EMBL" id="CAD2187979.1"/>
    </source>
</evidence>
<dbReference type="AlphaFoldDB" id="A0A6V7WLV0"/>
<protein>
    <submittedName>
        <fullName evidence="1">Uncharacterized protein</fullName>
    </submittedName>
</protein>
<dbReference type="Proteomes" id="UP000580250">
    <property type="component" value="Unassembled WGS sequence"/>
</dbReference>
<gene>
    <name evidence="1" type="ORF">MENT_LOCUS40596</name>
</gene>
<proteinExistence type="predicted"/>
<reference evidence="1 2" key="1">
    <citation type="submission" date="2020-08" db="EMBL/GenBank/DDBJ databases">
        <authorList>
            <person name="Koutsovoulos G."/>
            <person name="Danchin GJ E."/>
        </authorList>
    </citation>
    <scope>NUCLEOTIDE SEQUENCE [LARGE SCALE GENOMIC DNA]</scope>
</reference>
<comment type="caution">
    <text evidence="1">The sequence shown here is derived from an EMBL/GenBank/DDBJ whole genome shotgun (WGS) entry which is preliminary data.</text>
</comment>
<name>A0A6V7WLV0_MELEN</name>
<evidence type="ECO:0000313" key="2">
    <source>
        <dbReference type="Proteomes" id="UP000580250"/>
    </source>
</evidence>